<dbReference type="PANTHER" id="PTHR31071:SF9">
    <property type="entry name" value="INTRACELLULAR PROTEIN TRANSPORT PROTEIN USO1-RELATED"/>
    <property type="match status" value="1"/>
</dbReference>
<dbReference type="InterPro" id="IPR043424">
    <property type="entry name" value="BLT-like"/>
</dbReference>
<keyword evidence="1" id="KW-0175">Coiled coil</keyword>
<proteinExistence type="predicted"/>
<feature type="coiled-coil region" evidence="1">
    <location>
        <begin position="227"/>
        <end position="261"/>
    </location>
</feature>
<dbReference type="Proteomes" id="UP000619265">
    <property type="component" value="Unassembled WGS sequence"/>
</dbReference>
<evidence type="ECO:0000313" key="4">
    <source>
        <dbReference type="Proteomes" id="UP000619265"/>
    </source>
</evidence>
<organism evidence="3 4">
    <name type="scientific">Juglans regia</name>
    <name type="common">English walnut</name>
    <dbReference type="NCBI Taxonomy" id="51240"/>
    <lineage>
        <taxon>Eukaryota</taxon>
        <taxon>Viridiplantae</taxon>
        <taxon>Streptophyta</taxon>
        <taxon>Embryophyta</taxon>
        <taxon>Tracheophyta</taxon>
        <taxon>Spermatophyta</taxon>
        <taxon>Magnoliopsida</taxon>
        <taxon>eudicotyledons</taxon>
        <taxon>Gunneridae</taxon>
        <taxon>Pentapetalae</taxon>
        <taxon>rosids</taxon>
        <taxon>fabids</taxon>
        <taxon>Fagales</taxon>
        <taxon>Juglandaceae</taxon>
        <taxon>Juglans</taxon>
    </lineage>
</organism>
<evidence type="ECO:0000256" key="2">
    <source>
        <dbReference type="SAM" id="MobiDB-lite"/>
    </source>
</evidence>
<dbReference type="EMBL" id="LIHL02000012">
    <property type="protein sequence ID" value="KAF5451694.1"/>
    <property type="molecule type" value="Genomic_DNA"/>
</dbReference>
<reference evidence="3" key="2">
    <citation type="submission" date="2020-03" db="EMBL/GenBank/DDBJ databases">
        <title>Walnut 2.0.</title>
        <authorList>
            <person name="Marrano A."/>
            <person name="Britton M."/>
            <person name="Zimin A.V."/>
            <person name="Zaini P.A."/>
            <person name="Workman R."/>
            <person name="Puiu D."/>
            <person name="Bianco L."/>
            <person name="Allen B.J."/>
            <person name="Troggio M."/>
            <person name="Leslie C.A."/>
            <person name="Timp W."/>
            <person name="Dendekar A."/>
            <person name="Salzberg S.L."/>
            <person name="Neale D.B."/>
        </authorList>
    </citation>
    <scope>NUCLEOTIDE SEQUENCE</scope>
    <source>
        <tissue evidence="3">Leaves</tissue>
    </source>
</reference>
<feature type="region of interest" description="Disordered" evidence="2">
    <location>
        <begin position="115"/>
        <end position="138"/>
    </location>
</feature>
<name>A0A833UGS7_JUGRE</name>
<reference evidence="3" key="1">
    <citation type="submission" date="2015-10" db="EMBL/GenBank/DDBJ databases">
        <authorList>
            <person name="Martinez-Garcia P.J."/>
            <person name="Crepeau M.W."/>
            <person name="Puiu D."/>
            <person name="Gonzalez-Ibeas D."/>
            <person name="Whalen J."/>
            <person name="Stevens K."/>
            <person name="Paul R."/>
            <person name="Butterfield T."/>
            <person name="Britton M."/>
            <person name="Reagan R."/>
            <person name="Chakraborty S."/>
            <person name="Walawage S.L."/>
            <person name="Vasquez-Gross H.A."/>
            <person name="Cardeno C."/>
            <person name="Famula R."/>
            <person name="Pratt K."/>
            <person name="Kuruganti S."/>
            <person name="Aradhya M.K."/>
            <person name="Leslie C.A."/>
            <person name="Dandekar A.M."/>
            <person name="Salzberg S.L."/>
            <person name="Wegrzyn J.L."/>
            <person name="Langley C.H."/>
            <person name="Neale D.B."/>
        </authorList>
    </citation>
    <scope>NUCLEOTIDE SEQUENCE</scope>
    <source>
        <tissue evidence="3">Leaves</tissue>
    </source>
</reference>
<dbReference type="AlphaFoldDB" id="A0A833UGS7"/>
<evidence type="ECO:0000313" key="3">
    <source>
        <dbReference type="EMBL" id="KAF5451694.1"/>
    </source>
</evidence>
<dbReference type="PANTHER" id="PTHR31071">
    <property type="entry name" value="GB|AAF24581.1"/>
    <property type="match status" value="1"/>
</dbReference>
<protein>
    <submittedName>
        <fullName evidence="3">Uncharacterized protein</fullName>
    </submittedName>
</protein>
<accession>A0A833UGS7</accession>
<evidence type="ECO:0000256" key="1">
    <source>
        <dbReference type="SAM" id="Coils"/>
    </source>
</evidence>
<gene>
    <name evidence="3" type="ORF">F2P56_026779</name>
</gene>
<comment type="caution">
    <text evidence="3">The sequence shown here is derived from an EMBL/GenBank/DDBJ whole genome shotgun (WGS) entry which is preliminary data.</text>
</comment>
<dbReference type="Gramene" id="Jr12_04750_p1">
    <property type="protein sequence ID" value="cds.Jr12_04750_p1"/>
    <property type="gene ID" value="Jr12_04750"/>
</dbReference>
<sequence>MEGKEKGMEREAKKQGLMVKKLKRRMLVGKRGGPCTPPPTWRLELSSHENDDTCTTNMQEFLTIPNNTASVSARKLGANLWDWEIQPHQHVPLRPAKLSKGVARPRHRYHRHKGFEVSQHLVDPPDSPPYSPASASQLRRHVAASPVRQHRSLQRNHCALQPLSPASYGSSLEVARYSPAFTPASSLDLKARMVESSNGLKTSTTLLKVLNRIWSLEEEKISNISLVKALKMELYHSQARIKELLEEKQSDRHEMGDLMKQVTVDKLVRKNKEQDQIKAAVGSIRYELEDEKKLRKHSESLHWKLARDHSLSLEGQSNCREDSCVQSVLTDNATPAQQWVSKLITPDPGKCESTLRWTQGLKEDTLMAKLLEARKNGAANDETRRSEDLSNSVQSSSACLHNKHDIRGIVDLLIEKA</sequence>